<feature type="transmembrane region" description="Helical" evidence="8">
    <location>
        <begin position="48"/>
        <end position="66"/>
    </location>
</feature>
<evidence type="ECO:0000256" key="3">
    <source>
        <dbReference type="ARBA" id="ARBA00022448"/>
    </source>
</evidence>
<dbReference type="GO" id="GO:0005351">
    <property type="term" value="F:carbohydrate:proton symporter activity"/>
    <property type="evidence" value="ECO:0007669"/>
    <property type="project" value="TreeGrafter"/>
</dbReference>
<evidence type="ECO:0000256" key="6">
    <source>
        <dbReference type="ARBA" id="ARBA00023136"/>
    </source>
</evidence>
<keyword evidence="5 8" id="KW-1133">Transmembrane helix</keyword>
<dbReference type="InterPro" id="IPR020846">
    <property type="entry name" value="MFS_dom"/>
</dbReference>
<dbReference type="Gene3D" id="1.20.1250.20">
    <property type="entry name" value="MFS general substrate transporter like domains"/>
    <property type="match status" value="1"/>
</dbReference>
<feature type="transmembrane region" description="Helical" evidence="8">
    <location>
        <begin position="401"/>
        <end position="421"/>
    </location>
</feature>
<dbReference type="InterPro" id="IPR005829">
    <property type="entry name" value="Sugar_transporter_CS"/>
</dbReference>
<dbReference type="OrthoDB" id="6612291at2759"/>
<feature type="transmembrane region" description="Helical" evidence="8">
    <location>
        <begin position="323"/>
        <end position="345"/>
    </location>
</feature>
<reference evidence="10 11" key="1">
    <citation type="journal article" date="2018" name="IMA Fungus">
        <title>IMA Genome-F 9: Draft genome sequence of Annulohypoxylon stygium, Aspergillus mulundensis, Berkeleyomyces basicola (syn. Thielaviopsis basicola), Ceratocystis smalleyi, two Cercospora beticola strains, Coleophoma cylindrospora, Fusarium fracticaudum, Phialophora cf. hyalina, and Morchella septimelata.</title>
        <authorList>
            <person name="Wingfield B.D."/>
            <person name="Bills G.F."/>
            <person name="Dong Y."/>
            <person name="Huang W."/>
            <person name="Nel W.J."/>
            <person name="Swalarsk-Parry B.S."/>
            <person name="Vaghefi N."/>
            <person name="Wilken P.M."/>
            <person name="An Z."/>
            <person name="de Beer Z.W."/>
            <person name="De Vos L."/>
            <person name="Chen L."/>
            <person name="Duong T.A."/>
            <person name="Gao Y."/>
            <person name="Hammerbacher A."/>
            <person name="Kikkert J.R."/>
            <person name="Li Y."/>
            <person name="Li H."/>
            <person name="Li K."/>
            <person name="Li Q."/>
            <person name="Liu X."/>
            <person name="Ma X."/>
            <person name="Naidoo K."/>
            <person name="Pethybridge S.J."/>
            <person name="Sun J."/>
            <person name="Steenkamp E.T."/>
            <person name="van der Nest M.A."/>
            <person name="van Wyk S."/>
            <person name="Wingfield M.J."/>
            <person name="Xiong C."/>
            <person name="Yue Q."/>
            <person name="Zhang X."/>
        </authorList>
    </citation>
    <scope>NUCLEOTIDE SEQUENCE [LARGE SCALE GENOMIC DNA]</scope>
    <source>
        <strain evidence="10 11">BP5796</strain>
    </source>
</reference>
<keyword evidence="6 8" id="KW-0472">Membrane</keyword>
<comment type="similarity">
    <text evidence="2 7">Belongs to the major facilitator superfamily. Sugar transporter (TC 2.A.1.1) family.</text>
</comment>
<keyword evidence="4 8" id="KW-0812">Transmembrane</keyword>
<evidence type="ECO:0000256" key="7">
    <source>
        <dbReference type="RuleBase" id="RU003346"/>
    </source>
</evidence>
<feature type="transmembrane region" description="Helical" evidence="8">
    <location>
        <begin position="167"/>
        <end position="188"/>
    </location>
</feature>
<comment type="subcellular location">
    <subcellularLocation>
        <location evidence="1">Membrane</location>
        <topology evidence="1">Multi-pass membrane protein</topology>
    </subcellularLocation>
</comment>
<feature type="domain" description="Major facilitator superfamily (MFS) profile" evidence="9">
    <location>
        <begin position="9"/>
        <end position="448"/>
    </location>
</feature>
<evidence type="ECO:0000259" key="9">
    <source>
        <dbReference type="PROSITE" id="PS50850"/>
    </source>
</evidence>
<evidence type="ECO:0000256" key="4">
    <source>
        <dbReference type="ARBA" id="ARBA00022692"/>
    </source>
</evidence>
<feature type="transmembrane region" description="Helical" evidence="8">
    <location>
        <begin position="136"/>
        <end position="155"/>
    </location>
</feature>
<dbReference type="InterPro" id="IPR050360">
    <property type="entry name" value="MFS_Sugar_Transporters"/>
</dbReference>
<keyword evidence="11" id="KW-1185">Reference proteome</keyword>
<proteinExistence type="inferred from homology"/>
<sequence length="517" mass="56248">MGRAVTIGSGIFLAIGGFLFGYDSGVITSTIGQPTFVDYFGNPSNSETGGIVSSFTGGAILGALAVSWSADMLGRKKTVFVGGCISAFGCALQAGAATIGMLIAGRLIAGIAVGLLSAIVPMYCSEIAESSYRGALSGLLQFMLSWGYFAAQWIGYGSNYSKSSFQWRFPLAFQVVPGIALAIGIWFLQESPRWLMEKDRHDEARESLRRLHGNGHNDEYLELEYREIHDTIVAEKQVAVRSWKGMVAKPAWRRRLALGMGIQAFGQLSGINVVNYYGLKIYELLGIDTRTGLMIIGISGSLSIVYCALGLYFLERVGRIKPMIFSSVGCALTLLVNAVLSQYYVTGSAVANSNANALRAMVAMNLVFSFFFTFTGIITWVYPAEIFPVEIRARGNSLSALMNWCLGLVIGQISPLALGAVGFRYFYAFFVFNLCAAICYFLFFPELALLVPLISIRIKDMLLTVCNNRTKGKTLEQMDTIFGDQIVPHALEDPAAAAAAMMSSKEKHEAVSHEEHL</sequence>
<feature type="transmembrane region" description="Helical" evidence="8">
    <location>
        <begin position="427"/>
        <end position="451"/>
    </location>
</feature>
<dbReference type="Pfam" id="PF00083">
    <property type="entry name" value="Sugar_tr"/>
    <property type="match status" value="1"/>
</dbReference>
<feature type="transmembrane region" description="Helical" evidence="8">
    <location>
        <begin position="357"/>
        <end position="381"/>
    </location>
</feature>
<dbReference type="NCBIfam" id="TIGR00879">
    <property type="entry name" value="SP"/>
    <property type="match status" value="1"/>
</dbReference>
<organism evidence="10 11">
    <name type="scientific">Coleophoma crateriformis</name>
    <dbReference type="NCBI Taxonomy" id="565419"/>
    <lineage>
        <taxon>Eukaryota</taxon>
        <taxon>Fungi</taxon>
        <taxon>Dikarya</taxon>
        <taxon>Ascomycota</taxon>
        <taxon>Pezizomycotina</taxon>
        <taxon>Leotiomycetes</taxon>
        <taxon>Helotiales</taxon>
        <taxon>Dermateaceae</taxon>
        <taxon>Coleophoma</taxon>
    </lineage>
</organism>
<feature type="transmembrane region" description="Helical" evidence="8">
    <location>
        <begin position="78"/>
        <end position="97"/>
    </location>
</feature>
<evidence type="ECO:0000256" key="2">
    <source>
        <dbReference type="ARBA" id="ARBA00010992"/>
    </source>
</evidence>
<accession>A0A3D8QTS7</accession>
<dbReference type="GO" id="GO:0016020">
    <property type="term" value="C:membrane"/>
    <property type="evidence" value="ECO:0007669"/>
    <property type="project" value="UniProtKB-SubCell"/>
</dbReference>
<dbReference type="InterPro" id="IPR036259">
    <property type="entry name" value="MFS_trans_sf"/>
</dbReference>
<dbReference type="InterPro" id="IPR003663">
    <property type="entry name" value="Sugar/inositol_transpt"/>
</dbReference>
<evidence type="ECO:0000313" key="10">
    <source>
        <dbReference type="EMBL" id="RDW65172.1"/>
    </source>
</evidence>
<evidence type="ECO:0000256" key="1">
    <source>
        <dbReference type="ARBA" id="ARBA00004141"/>
    </source>
</evidence>
<dbReference type="SUPFAM" id="SSF103473">
    <property type="entry name" value="MFS general substrate transporter"/>
    <property type="match status" value="1"/>
</dbReference>
<dbReference type="InterPro" id="IPR005828">
    <property type="entry name" value="MFS_sugar_transport-like"/>
</dbReference>
<dbReference type="AlphaFoldDB" id="A0A3D8QTS7"/>
<protein>
    <recommendedName>
        <fullName evidence="9">Major facilitator superfamily (MFS) profile domain-containing protein</fullName>
    </recommendedName>
</protein>
<dbReference type="PANTHER" id="PTHR48022:SF9">
    <property type="entry name" value="MAJOR FACILITATOR SUPERFAMILY (MFS) PROFILE DOMAIN-CONTAINING PROTEIN"/>
    <property type="match status" value="1"/>
</dbReference>
<dbReference type="FunFam" id="1.20.1250.20:FF:000090">
    <property type="entry name" value="MFS sugar transporter, putative"/>
    <property type="match status" value="1"/>
</dbReference>
<evidence type="ECO:0000256" key="8">
    <source>
        <dbReference type="SAM" id="Phobius"/>
    </source>
</evidence>
<dbReference type="Proteomes" id="UP000256328">
    <property type="component" value="Unassembled WGS sequence"/>
</dbReference>
<name>A0A3D8QTS7_9HELO</name>
<keyword evidence="3 7" id="KW-0813">Transport</keyword>
<evidence type="ECO:0000256" key="5">
    <source>
        <dbReference type="ARBA" id="ARBA00022989"/>
    </source>
</evidence>
<dbReference type="PROSITE" id="PS00217">
    <property type="entry name" value="SUGAR_TRANSPORT_2"/>
    <property type="match status" value="1"/>
</dbReference>
<feature type="transmembrane region" description="Helical" evidence="8">
    <location>
        <begin position="103"/>
        <end position="124"/>
    </location>
</feature>
<dbReference type="PROSITE" id="PS50850">
    <property type="entry name" value="MFS"/>
    <property type="match status" value="1"/>
</dbReference>
<dbReference type="EMBL" id="PDLN01000015">
    <property type="protein sequence ID" value="RDW65172.1"/>
    <property type="molecule type" value="Genomic_DNA"/>
</dbReference>
<feature type="transmembrane region" description="Helical" evidence="8">
    <location>
        <begin position="291"/>
        <end position="314"/>
    </location>
</feature>
<gene>
    <name evidence="10" type="ORF">BP5796_09864</name>
</gene>
<dbReference type="PANTHER" id="PTHR48022">
    <property type="entry name" value="PLASTIDIC GLUCOSE TRANSPORTER 4"/>
    <property type="match status" value="1"/>
</dbReference>
<comment type="caution">
    <text evidence="10">The sequence shown here is derived from an EMBL/GenBank/DDBJ whole genome shotgun (WGS) entry which is preliminary data.</text>
</comment>
<dbReference type="PROSITE" id="PS00216">
    <property type="entry name" value="SUGAR_TRANSPORT_1"/>
    <property type="match status" value="1"/>
</dbReference>
<dbReference type="PRINTS" id="PR00171">
    <property type="entry name" value="SUGRTRNSPORT"/>
</dbReference>
<evidence type="ECO:0000313" key="11">
    <source>
        <dbReference type="Proteomes" id="UP000256328"/>
    </source>
</evidence>
<feature type="transmembrane region" description="Helical" evidence="8">
    <location>
        <begin position="256"/>
        <end position="279"/>
    </location>
</feature>